<name>A0ABY6DHP0_9RHOB</name>
<accession>A0ABY6DHP0</accession>
<dbReference type="Proteomes" id="UP001064087">
    <property type="component" value="Chromosome"/>
</dbReference>
<keyword evidence="2" id="KW-1185">Reference proteome</keyword>
<evidence type="ECO:0000313" key="2">
    <source>
        <dbReference type="Proteomes" id="UP001064087"/>
    </source>
</evidence>
<dbReference type="EMBL" id="CP106738">
    <property type="protein sequence ID" value="UXX83330.1"/>
    <property type="molecule type" value="Genomic_DNA"/>
</dbReference>
<evidence type="ECO:0000313" key="1">
    <source>
        <dbReference type="EMBL" id="UXX83330.1"/>
    </source>
</evidence>
<sequence>MRGKMHGVVLWSDQAQDRAVIWCEDHGDLAFYRGQGSDAGAASRIKAGDMVAFDLCEGGEMRLARAPSLVAQESHPTLSRALMQAGINAGALPDTSTDLPSATSVATGDASLSNVVPFRTQRCAEIA</sequence>
<proteinExistence type="predicted"/>
<organism evidence="1 2">
    <name type="scientific">Roseovarius pelagicus</name>
    <dbReference type="NCBI Taxonomy" id="2980108"/>
    <lineage>
        <taxon>Bacteria</taxon>
        <taxon>Pseudomonadati</taxon>
        <taxon>Pseudomonadota</taxon>
        <taxon>Alphaproteobacteria</taxon>
        <taxon>Rhodobacterales</taxon>
        <taxon>Roseobacteraceae</taxon>
        <taxon>Roseovarius</taxon>
    </lineage>
</organism>
<protein>
    <submittedName>
        <fullName evidence="1">Uncharacterized protein</fullName>
    </submittedName>
</protein>
<gene>
    <name evidence="1" type="ORF">N7U68_01190</name>
</gene>
<reference evidence="1" key="1">
    <citation type="submission" date="2022-10" db="EMBL/GenBank/DDBJ databases">
        <title>Roseovarius pelagicus sp. nov., isolated from Arctic seawater.</title>
        <authorList>
            <person name="Hong Y.W."/>
            <person name="Hwang C.Y."/>
        </authorList>
    </citation>
    <scope>NUCLEOTIDE SEQUENCE</scope>
    <source>
        <strain evidence="1">HL-MP18</strain>
    </source>
</reference>
<dbReference type="RefSeq" id="WP_165192553.1">
    <property type="nucleotide sequence ID" value="NZ_CP106738.1"/>
</dbReference>